<evidence type="ECO:0000259" key="2">
    <source>
        <dbReference type="Pfam" id="PF00440"/>
    </source>
</evidence>
<evidence type="ECO:0000256" key="1">
    <source>
        <dbReference type="ARBA" id="ARBA00023125"/>
    </source>
</evidence>
<reference evidence="4" key="2">
    <citation type="submission" date="2020-02" db="EMBL/GenBank/DDBJ databases">
        <title>Unexpected conservation and global transmission of agrobacterial virulence plasmids.</title>
        <authorList>
            <person name="Weisberg A.J."/>
            <person name="Davis E.W. II"/>
            <person name="Tabima J.R."/>
            <person name="Belcher M.S."/>
            <person name="Miller M."/>
            <person name="Kuo C.-H."/>
            <person name="Loper J.E."/>
            <person name="Grunwald N.J."/>
            <person name="Putnam M.L."/>
            <person name="Chang J.H."/>
        </authorList>
    </citation>
    <scope>NUCLEOTIDE SEQUENCE</scope>
    <source>
        <strain evidence="4">W2/73</strain>
    </source>
</reference>
<dbReference type="GO" id="GO:0003677">
    <property type="term" value="F:DNA binding"/>
    <property type="evidence" value="ECO:0007669"/>
    <property type="project" value="UniProtKB-KW"/>
</dbReference>
<dbReference type="InterPro" id="IPR001647">
    <property type="entry name" value="HTH_TetR"/>
</dbReference>
<dbReference type="RefSeq" id="WP_083212697.1">
    <property type="nucleotide sequence ID" value="NZ_CP049207.1"/>
</dbReference>
<dbReference type="EMBL" id="CP049207">
    <property type="protein sequence ID" value="QTG02260.1"/>
    <property type="molecule type" value="Genomic_DNA"/>
</dbReference>
<reference evidence="3 6" key="1">
    <citation type="journal article" date="2020" name="Science">
        <title>Unexpected conservation and global transmission of agrobacterial virulence plasmids.</title>
        <authorList>
            <person name="Weisberg A.J."/>
            <person name="Davis E.W. 2nd"/>
            <person name="Tabima J."/>
            <person name="Belcher M.S."/>
            <person name="Miller M."/>
            <person name="Kuo C.H."/>
            <person name="Loper J.E."/>
            <person name="Grunwald N.J."/>
            <person name="Putnam M.L."/>
            <person name="Chang J.H."/>
        </authorList>
    </citation>
    <scope>NUCLEOTIDE SEQUENCE [LARGE SCALE GENOMIC DNA]</scope>
    <source>
        <strain evidence="3 6">A19/93</strain>
    </source>
</reference>
<dbReference type="KEGG" id="arui:G6M88_17680"/>
<keyword evidence="6" id="KW-1185">Reference proteome</keyword>
<dbReference type="EMBL" id="JAAMCP010000010">
    <property type="protein sequence ID" value="NTF38449.1"/>
    <property type="molecule type" value="Genomic_DNA"/>
</dbReference>
<organism evidence="4 5">
    <name type="scientific">Agrobacterium rubi</name>
    <dbReference type="NCBI Taxonomy" id="28099"/>
    <lineage>
        <taxon>Bacteria</taxon>
        <taxon>Pseudomonadati</taxon>
        <taxon>Pseudomonadota</taxon>
        <taxon>Alphaproteobacteria</taxon>
        <taxon>Hyphomicrobiales</taxon>
        <taxon>Rhizobiaceae</taxon>
        <taxon>Rhizobium/Agrobacterium group</taxon>
        <taxon>Agrobacterium</taxon>
    </lineage>
</organism>
<protein>
    <submittedName>
        <fullName evidence="4">Helix-turn-helix transcriptional regulator</fullName>
    </submittedName>
</protein>
<dbReference type="Gene3D" id="1.10.357.10">
    <property type="entry name" value="Tetracycline Repressor, domain 2"/>
    <property type="match status" value="1"/>
</dbReference>
<evidence type="ECO:0000313" key="5">
    <source>
        <dbReference type="Proteomes" id="UP000663912"/>
    </source>
</evidence>
<keyword evidence="1" id="KW-0238">DNA-binding</keyword>
<gene>
    <name evidence="3" type="ORF">G6L72_17235</name>
    <name evidence="4" type="ORF">G6M88_17680</name>
</gene>
<dbReference type="Proteomes" id="UP000663912">
    <property type="component" value="Chromosome 2"/>
</dbReference>
<dbReference type="SUPFAM" id="SSF46689">
    <property type="entry name" value="Homeodomain-like"/>
    <property type="match status" value="1"/>
</dbReference>
<dbReference type="AlphaFoldDB" id="A0AAE7USV2"/>
<name>A0AAE7USV2_9HYPH</name>
<sequence>MCILACAETLFVELGYESTKMGAIAQRSGMSKHTVSSI</sequence>
<accession>A0AAE7USV2</accession>
<evidence type="ECO:0000313" key="4">
    <source>
        <dbReference type="EMBL" id="QTG02260.1"/>
    </source>
</evidence>
<evidence type="ECO:0000313" key="6">
    <source>
        <dbReference type="Proteomes" id="UP000822331"/>
    </source>
</evidence>
<proteinExistence type="predicted"/>
<feature type="domain" description="HTH tetR-type" evidence="2">
    <location>
        <begin position="3"/>
        <end position="35"/>
    </location>
</feature>
<evidence type="ECO:0000313" key="3">
    <source>
        <dbReference type="EMBL" id="NTF38449.1"/>
    </source>
</evidence>
<dbReference type="Pfam" id="PF00440">
    <property type="entry name" value="TetR_N"/>
    <property type="match status" value="1"/>
</dbReference>
<dbReference type="InterPro" id="IPR009057">
    <property type="entry name" value="Homeodomain-like_sf"/>
</dbReference>
<dbReference type="Proteomes" id="UP000822331">
    <property type="component" value="Unassembled WGS sequence"/>
</dbReference>